<dbReference type="InterPro" id="IPR046253">
    <property type="entry name" value="DUF6286"/>
</dbReference>
<proteinExistence type="predicted"/>
<evidence type="ECO:0000259" key="2">
    <source>
        <dbReference type="Pfam" id="PF19803"/>
    </source>
</evidence>
<keyword evidence="1" id="KW-0472">Membrane</keyword>
<evidence type="ECO:0000313" key="3">
    <source>
        <dbReference type="EMBL" id="MDT0530951.1"/>
    </source>
</evidence>
<evidence type="ECO:0000313" key="4">
    <source>
        <dbReference type="Proteomes" id="UP001180973"/>
    </source>
</evidence>
<organism evidence="3 4">
    <name type="scientific">Micromonospora reichwaldensis</name>
    <dbReference type="NCBI Taxonomy" id="3075516"/>
    <lineage>
        <taxon>Bacteria</taxon>
        <taxon>Bacillati</taxon>
        <taxon>Actinomycetota</taxon>
        <taxon>Actinomycetes</taxon>
        <taxon>Micromonosporales</taxon>
        <taxon>Micromonosporaceae</taxon>
        <taxon>Micromonospora</taxon>
    </lineage>
</organism>
<dbReference type="Pfam" id="PF19803">
    <property type="entry name" value="DUF6286"/>
    <property type="match status" value="1"/>
</dbReference>
<accession>A0ABU2WZY6</accession>
<keyword evidence="4" id="KW-1185">Reference proteome</keyword>
<evidence type="ECO:0000256" key="1">
    <source>
        <dbReference type="SAM" id="Phobius"/>
    </source>
</evidence>
<keyword evidence="1" id="KW-0812">Transmembrane</keyword>
<comment type="caution">
    <text evidence="3">The sequence shown here is derived from an EMBL/GenBank/DDBJ whole genome shotgun (WGS) entry which is preliminary data.</text>
</comment>
<name>A0ABU2WZY6_9ACTN</name>
<keyword evidence="1" id="KW-1133">Transmembrane helix</keyword>
<dbReference type="EMBL" id="JAVRFL010000021">
    <property type="protein sequence ID" value="MDT0530951.1"/>
    <property type="molecule type" value="Genomic_DNA"/>
</dbReference>
<sequence length="178" mass="19159">MRVLNRLLALLLAVGAILAATVGVIEVIAQRADHRPVLLNWPGVYDWAARTSWGAAPVLLLSVGLVAVGLLLLIAQLTPRRPARLPIAAVNVATDAAITRRGLAHSLRRTVTGIDGVSHAHVTVRRHRARISATTRATGDSDTGSLRTTLTEAARQQLNALHLSRPPRLSVRVTTRER</sequence>
<dbReference type="RefSeq" id="WP_311412904.1">
    <property type="nucleotide sequence ID" value="NZ_JAVRFL010000021.1"/>
</dbReference>
<dbReference type="Proteomes" id="UP001180973">
    <property type="component" value="Unassembled WGS sequence"/>
</dbReference>
<reference evidence="3" key="1">
    <citation type="submission" date="2023-09" db="EMBL/GenBank/DDBJ databases">
        <title>30 novel species of actinomycetes from the DSMZ collection.</title>
        <authorList>
            <person name="Nouioui I."/>
        </authorList>
    </citation>
    <scope>NUCLEOTIDE SEQUENCE</scope>
    <source>
        <strain evidence="3">DSM 115977</strain>
    </source>
</reference>
<protein>
    <submittedName>
        <fullName evidence="3">DUF6286 domain-containing protein</fullName>
    </submittedName>
</protein>
<feature type="domain" description="DUF6286" evidence="2">
    <location>
        <begin position="67"/>
        <end position="173"/>
    </location>
</feature>
<gene>
    <name evidence="3" type="ORF">RM555_18315</name>
</gene>
<feature type="transmembrane region" description="Helical" evidence="1">
    <location>
        <begin position="53"/>
        <end position="75"/>
    </location>
</feature>